<dbReference type="InterPro" id="IPR035650">
    <property type="entry name" value="Tet_C"/>
</dbReference>
<dbReference type="Pfam" id="PF14492">
    <property type="entry name" value="EFG_III"/>
    <property type="match status" value="1"/>
</dbReference>
<name>A0A087EJZ0_9BIFI</name>
<dbReference type="SUPFAM" id="SSF54980">
    <property type="entry name" value="EF-G C-terminal domain-like"/>
    <property type="match status" value="2"/>
</dbReference>
<reference evidence="1 2" key="1">
    <citation type="submission" date="2014-03" db="EMBL/GenBank/DDBJ databases">
        <title>Genomics of Bifidobacteria.</title>
        <authorList>
            <person name="Ventura M."/>
            <person name="Milani C."/>
            <person name="Lugli G.A."/>
        </authorList>
    </citation>
    <scope>NUCLEOTIDE SEQUENCE [LARGE SCALE GENOMIC DNA]</scope>
    <source>
        <strain evidence="1 2">JCM 13495</strain>
    </source>
</reference>
<dbReference type="PANTHER" id="PTHR43261">
    <property type="entry name" value="TRANSLATION ELONGATION FACTOR G-RELATED"/>
    <property type="match status" value="1"/>
</dbReference>
<dbReference type="Gene3D" id="3.30.70.870">
    <property type="entry name" value="Elongation Factor G (Translational Gtpase), domain 3"/>
    <property type="match status" value="1"/>
</dbReference>
<dbReference type="AlphaFoldDB" id="A0A087EJZ0"/>
<proteinExistence type="predicted"/>
<accession>A0A087EJZ0</accession>
<dbReference type="InterPro" id="IPR031157">
    <property type="entry name" value="G_TR_CS"/>
</dbReference>
<dbReference type="InterPro" id="IPR041095">
    <property type="entry name" value="EFG_II"/>
</dbReference>
<comment type="caution">
    <text evidence="1">The sequence shown here is derived from an EMBL/GenBank/DDBJ whole genome shotgun (WGS) entry which is preliminary data.</text>
</comment>
<organism evidence="1 2">
    <name type="scientific">Bifidobacterium tsurumiense</name>
    <dbReference type="NCBI Taxonomy" id="356829"/>
    <lineage>
        <taxon>Bacteria</taxon>
        <taxon>Bacillati</taxon>
        <taxon>Actinomycetota</taxon>
        <taxon>Actinomycetes</taxon>
        <taxon>Bifidobacteriales</taxon>
        <taxon>Bifidobacteriaceae</taxon>
        <taxon>Bifidobacterium</taxon>
    </lineage>
</organism>
<dbReference type="InterPro" id="IPR000640">
    <property type="entry name" value="EFG_V-like"/>
</dbReference>
<dbReference type="OrthoDB" id="9801472at2"/>
<dbReference type="PROSITE" id="PS51722">
    <property type="entry name" value="G_TR_2"/>
    <property type="match status" value="1"/>
</dbReference>
<dbReference type="InterPro" id="IPR005225">
    <property type="entry name" value="Small_GTP-bd"/>
</dbReference>
<keyword evidence="2" id="KW-1185">Reference proteome</keyword>
<dbReference type="InterPro" id="IPR014721">
    <property type="entry name" value="Ribsml_uS5_D2-typ_fold_subgr"/>
</dbReference>
<dbReference type="InterPro" id="IPR009000">
    <property type="entry name" value="Transl_B-barrel_sf"/>
</dbReference>
<dbReference type="SMART" id="SM00838">
    <property type="entry name" value="EFG_C"/>
    <property type="match status" value="1"/>
</dbReference>
<dbReference type="Pfam" id="PF03764">
    <property type="entry name" value="EFG_IV"/>
    <property type="match status" value="1"/>
</dbReference>
<dbReference type="PROSITE" id="PS00301">
    <property type="entry name" value="G_TR_1"/>
    <property type="match status" value="1"/>
</dbReference>
<dbReference type="PANTHER" id="PTHR43261:SF1">
    <property type="entry name" value="RIBOSOME-RELEASING FACTOR 2, MITOCHONDRIAL"/>
    <property type="match status" value="1"/>
</dbReference>
<dbReference type="InterPro" id="IPR027417">
    <property type="entry name" value="P-loop_NTPase"/>
</dbReference>
<evidence type="ECO:0000313" key="1">
    <source>
        <dbReference type="EMBL" id="KFJ08091.1"/>
    </source>
</evidence>
<dbReference type="GO" id="GO:0005525">
    <property type="term" value="F:GTP binding"/>
    <property type="evidence" value="ECO:0007669"/>
    <property type="project" value="InterPro"/>
</dbReference>
<dbReference type="GO" id="GO:0003924">
    <property type="term" value="F:GTPase activity"/>
    <property type="evidence" value="ECO:0007669"/>
    <property type="project" value="InterPro"/>
</dbReference>
<dbReference type="Pfam" id="PF00009">
    <property type="entry name" value="GTP_EFTU"/>
    <property type="match status" value="1"/>
</dbReference>
<dbReference type="PRINTS" id="PR00315">
    <property type="entry name" value="ELONGATNFCT"/>
</dbReference>
<dbReference type="InterPro" id="IPR035647">
    <property type="entry name" value="EFG_III/V"/>
</dbReference>
<sequence length="678" mass="74877">MTRIVAGILAHVDAGKTTLVEGLMHESGQLRTLGRVDHGDAFLDTDAMEKQRGITIFSKQAQLNYHDLQLTLLDTPGHIDFSAEMERTLSVLDYAILVISASGGVEGQAERLWRLLSNRNIPTFIFINKMDADGADKQAILDELRQRLSENCIDCSGVSRLTTDKVVQEITHGSEIDELGNPNALSSSVNDSESATLPEFQEDVAMLGDGATQEFLDNGAISTSTIRSLITQRAMIPVFFGSALKLQGIDTLLNGLRRYAEEPVYAQEFGAQVFNISHDPRGERLTWIKVTGGTLQVKSPLDPANNPTEKSNQLRVYSGAKFELANELPAGSICAATGLTSTRAGDGYGTQTNAPAPTMEPVLEYTLLPGEVDVHKALQALRILEDEDPLLHIRWDEHVGEVRVRLMGEVHLEVIRQMMLDRFGYAVDFGPGSILYKETIEQPVIGVGHFEPLRHYAEVHILMEPTGEGSGLSFAADCDDNILAPNWQRLVLTHLKEREHLGVLTGSPITDIRLTVISGRSHPRHTEGGDFREATYRAVRQGLMKAQSVLLEPWYEFHAEVPQEFIGRVMADVQRMSGQCEAPSVDGEFAMVSGTAPVEQMRDYAITVHAFTHGRGRFDCRVAGYKPCHNAEEIIEQAHYDPEGDANHTPDSVFCAHGAGYAVAWNRVEDFMHVQDER</sequence>
<dbReference type="SUPFAM" id="SSF52540">
    <property type="entry name" value="P-loop containing nucleoside triphosphate hydrolases"/>
    <property type="match status" value="1"/>
</dbReference>
<dbReference type="SUPFAM" id="SSF50447">
    <property type="entry name" value="Translation proteins"/>
    <property type="match status" value="1"/>
</dbReference>
<dbReference type="Pfam" id="PF00679">
    <property type="entry name" value="EFG_C"/>
    <property type="match status" value="1"/>
</dbReference>
<protein>
    <submittedName>
        <fullName evidence="1">Tetracycline resistance protein TetP</fullName>
        <ecNumber evidence="1">3.6.5.-</ecNumber>
    </submittedName>
</protein>
<dbReference type="STRING" id="356829.BITS_0405"/>
<dbReference type="SMART" id="SM00889">
    <property type="entry name" value="EFG_IV"/>
    <property type="match status" value="1"/>
</dbReference>
<dbReference type="RefSeq" id="WP_026642922.1">
    <property type="nucleotide sequence ID" value="NZ_JAXEUP010000014.1"/>
</dbReference>
<dbReference type="EMBL" id="JGZU01000003">
    <property type="protein sequence ID" value="KFJ08091.1"/>
    <property type="molecule type" value="Genomic_DNA"/>
</dbReference>
<dbReference type="InterPro" id="IPR005517">
    <property type="entry name" value="Transl_elong_EFG/EF2_IV"/>
</dbReference>
<dbReference type="GO" id="GO:0032790">
    <property type="term" value="P:ribosome disassembly"/>
    <property type="evidence" value="ECO:0007669"/>
    <property type="project" value="TreeGrafter"/>
</dbReference>
<dbReference type="Gene3D" id="3.30.70.240">
    <property type="match status" value="1"/>
</dbReference>
<dbReference type="InterPro" id="IPR000795">
    <property type="entry name" value="T_Tr_GTP-bd_dom"/>
</dbReference>
<evidence type="ECO:0000313" key="2">
    <source>
        <dbReference type="Proteomes" id="UP000029080"/>
    </source>
</evidence>
<dbReference type="EC" id="3.6.5.-" evidence="1"/>
<dbReference type="Proteomes" id="UP000029080">
    <property type="component" value="Unassembled WGS sequence"/>
</dbReference>
<dbReference type="Gene3D" id="2.40.30.10">
    <property type="entry name" value="Translation factors"/>
    <property type="match status" value="1"/>
</dbReference>
<keyword evidence="1" id="KW-0378">Hydrolase</keyword>
<dbReference type="Gene3D" id="3.30.230.10">
    <property type="match status" value="1"/>
</dbReference>
<gene>
    <name evidence="1" type="ORF">BITS_0405</name>
</gene>
<dbReference type="InterPro" id="IPR020568">
    <property type="entry name" value="Ribosomal_Su5_D2-typ_SF"/>
</dbReference>
<dbReference type="CDD" id="cd03711">
    <property type="entry name" value="Tet_C"/>
    <property type="match status" value="1"/>
</dbReference>
<dbReference type="SUPFAM" id="SSF54211">
    <property type="entry name" value="Ribosomal protein S5 domain 2-like"/>
    <property type="match status" value="1"/>
</dbReference>
<dbReference type="Gene3D" id="3.40.50.300">
    <property type="entry name" value="P-loop containing nucleotide triphosphate hydrolases"/>
    <property type="match status" value="1"/>
</dbReference>
<dbReference type="NCBIfam" id="TIGR00231">
    <property type="entry name" value="small_GTP"/>
    <property type="match status" value="1"/>
</dbReference>
<dbReference type="eggNOG" id="COG0480">
    <property type="taxonomic scope" value="Bacteria"/>
</dbReference>